<dbReference type="EMBL" id="JANIEN010000056">
    <property type="protein sequence ID" value="MDT3453597.1"/>
    <property type="molecule type" value="Genomic_DNA"/>
</dbReference>
<evidence type="ECO:0000313" key="2">
    <source>
        <dbReference type="Proteomes" id="UP001182304"/>
    </source>
</evidence>
<gene>
    <name evidence="1" type="ORF">NQF69_12585</name>
</gene>
<sequence>PLIKILKKLSKNATKIQMMMMTENSKNCRKPRAPNPVESPLPSGVPFDNYFYQTMIRKIENN</sequence>
<dbReference type="AlphaFoldDB" id="A0AAW8VB98"/>
<dbReference type="Proteomes" id="UP001182304">
    <property type="component" value="Unassembled WGS sequence"/>
</dbReference>
<reference evidence="1" key="1">
    <citation type="submission" date="2022-07" db="EMBL/GenBank/DDBJ databases">
        <title>Sequence of Pasteurella multocoda 17BRD-035.</title>
        <authorList>
            <person name="Roy Chowdhury P."/>
            <person name="Alhamami T."/>
            <person name="Trott D.J."/>
            <person name="Djordvevic S.P."/>
        </authorList>
    </citation>
    <scope>NUCLEOTIDE SEQUENCE</scope>
    <source>
        <strain evidence="1">17BRD-035</strain>
    </source>
</reference>
<accession>A0AAW8VB98</accession>
<feature type="non-terminal residue" evidence="1">
    <location>
        <position position="1"/>
    </location>
</feature>
<evidence type="ECO:0000313" key="1">
    <source>
        <dbReference type="EMBL" id="MDT3453597.1"/>
    </source>
</evidence>
<protein>
    <submittedName>
        <fullName evidence="1">Uncharacterized protein</fullName>
    </submittedName>
</protein>
<organism evidence="1 2">
    <name type="scientific">Pasteurella multocida</name>
    <dbReference type="NCBI Taxonomy" id="747"/>
    <lineage>
        <taxon>Bacteria</taxon>
        <taxon>Pseudomonadati</taxon>
        <taxon>Pseudomonadota</taxon>
        <taxon>Gammaproteobacteria</taxon>
        <taxon>Pasteurellales</taxon>
        <taxon>Pasteurellaceae</taxon>
        <taxon>Pasteurella</taxon>
    </lineage>
</organism>
<proteinExistence type="predicted"/>
<name>A0AAW8VB98_PASMD</name>
<comment type="caution">
    <text evidence="1">The sequence shown here is derived from an EMBL/GenBank/DDBJ whole genome shotgun (WGS) entry which is preliminary data.</text>
</comment>
<dbReference type="RefSeq" id="WP_312615394.1">
    <property type="nucleotide sequence ID" value="NZ_JANIEN010000056.1"/>
</dbReference>